<dbReference type="Proteomes" id="UP001236415">
    <property type="component" value="Chromosome"/>
</dbReference>
<name>A0ABY8WYY4_9BACL</name>
<dbReference type="InterPro" id="IPR019615">
    <property type="entry name" value="DUF2487"/>
</dbReference>
<dbReference type="Pfam" id="PF10673">
    <property type="entry name" value="DUF2487"/>
    <property type="match status" value="1"/>
</dbReference>
<keyword evidence="2" id="KW-1185">Reference proteome</keyword>
<reference evidence="1 2" key="1">
    <citation type="submission" date="2023-06" db="EMBL/GenBank/DDBJ databases">
        <title>Paenibacillus polygonum sp. nov., an endophytic bacterium, isolated from Polygonum lapathifolium L. in Nanji Wetland National Nature Reserve, South of Poyang Lake, Jiangxi Province, China.</title>
        <authorList>
            <person name="Yu Z."/>
        </authorList>
    </citation>
    <scope>NUCLEOTIDE SEQUENCE [LARGE SCALE GENOMIC DNA]</scope>
    <source>
        <strain evidence="1 2">C31</strain>
    </source>
</reference>
<gene>
    <name evidence="1" type="ORF">QPK24_16160</name>
</gene>
<protein>
    <submittedName>
        <fullName evidence="1">DUF2487 family protein</fullName>
    </submittedName>
</protein>
<evidence type="ECO:0000313" key="2">
    <source>
        <dbReference type="Proteomes" id="UP001236415"/>
    </source>
</evidence>
<accession>A0ABY8WYY4</accession>
<dbReference type="EMBL" id="CP127162">
    <property type="protein sequence ID" value="WIV17938.1"/>
    <property type="molecule type" value="Genomic_DNA"/>
</dbReference>
<proteinExistence type="predicted"/>
<dbReference type="RefSeq" id="WP_285742821.1">
    <property type="nucleotide sequence ID" value="NZ_CP127162.1"/>
</dbReference>
<evidence type="ECO:0000313" key="1">
    <source>
        <dbReference type="EMBL" id="WIV17938.1"/>
    </source>
</evidence>
<sequence length="145" mass="16611">MKFSEITSDDWVELQPYLDTCLIPYTALTGRESPYEAVIALERLRDFLDYVEIPFKGRVVTYPAVHYSQASQLQHLNELCSHLKAGGFKYVIVMTADEALVQADLFEADLVLSLAAFSIGKKESEHTTENELKRDIQSQIYQMWN</sequence>
<organism evidence="1 2">
    <name type="scientific">Paenibacillus polygoni</name>
    <dbReference type="NCBI Taxonomy" id="3050112"/>
    <lineage>
        <taxon>Bacteria</taxon>
        <taxon>Bacillati</taxon>
        <taxon>Bacillota</taxon>
        <taxon>Bacilli</taxon>
        <taxon>Bacillales</taxon>
        <taxon>Paenibacillaceae</taxon>
        <taxon>Paenibacillus</taxon>
    </lineage>
</organism>